<comment type="caution">
    <text evidence="1">The sequence shown here is derived from an EMBL/GenBank/DDBJ whole genome shotgun (WGS) entry which is preliminary data.</text>
</comment>
<name>A0A645FHM6_9ZZZZ</name>
<gene>
    <name evidence="1" type="ORF">SDC9_160342</name>
</gene>
<dbReference type="EMBL" id="VSSQ01059468">
    <property type="protein sequence ID" value="MPN13022.1"/>
    <property type="molecule type" value="Genomic_DNA"/>
</dbReference>
<organism evidence="1">
    <name type="scientific">bioreactor metagenome</name>
    <dbReference type="NCBI Taxonomy" id="1076179"/>
    <lineage>
        <taxon>unclassified sequences</taxon>
        <taxon>metagenomes</taxon>
        <taxon>ecological metagenomes</taxon>
    </lineage>
</organism>
<reference evidence="1" key="1">
    <citation type="submission" date="2019-08" db="EMBL/GenBank/DDBJ databases">
        <authorList>
            <person name="Kucharzyk K."/>
            <person name="Murdoch R.W."/>
            <person name="Higgins S."/>
            <person name="Loffler F."/>
        </authorList>
    </citation>
    <scope>NUCLEOTIDE SEQUENCE</scope>
</reference>
<proteinExistence type="predicted"/>
<sequence length="41" mass="4674">MCYFGGKLRLVYSWGDQRGTEFLAIAEAEADEAKFCESYFA</sequence>
<dbReference type="AlphaFoldDB" id="A0A645FHM6"/>
<accession>A0A645FHM6</accession>
<protein>
    <submittedName>
        <fullName evidence="1">Uncharacterized protein</fullName>
    </submittedName>
</protein>
<evidence type="ECO:0000313" key="1">
    <source>
        <dbReference type="EMBL" id="MPN13022.1"/>
    </source>
</evidence>